<keyword evidence="2" id="KW-1133">Transmembrane helix</keyword>
<evidence type="ECO:0000256" key="1">
    <source>
        <dbReference type="SAM" id="MobiDB-lite"/>
    </source>
</evidence>
<reference evidence="4" key="1">
    <citation type="journal article" date="2023" name="Commun. Biol.">
        <title>Genome analysis of Parmales, the sister group of diatoms, reveals the evolutionary specialization of diatoms from phago-mixotrophs to photoautotrophs.</title>
        <authorList>
            <person name="Ban H."/>
            <person name="Sato S."/>
            <person name="Yoshikawa S."/>
            <person name="Yamada K."/>
            <person name="Nakamura Y."/>
            <person name="Ichinomiya M."/>
            <person name="Sato N."/>
            <person name="Blanc-Mathieu R."/>
            <person name="Endo H."/>
            <person name="Kuwata A."/>
            <person name="Ogata H."/>
        </authorList>
    </citation>
    <scope>NUCLEOTIDE SEQUENCE [LARGE SCALE GENOMIC DNA]</scope>
    <source>
        <strain evidence="4">NIES 3701</strain>
    </source>
</reference>
<comment type="caution">
    <text evidence="3">The sequence shown here is derived from an EMBL/GenBank/DDBJ whole genome shotgun (WGS) entry which is preliminary data.</text>
</comment>
<dbReference type="AlphaFoldDB" id="A0A9W6ZRR7"/>
<evidence type="ECO:0000313" key="4">
    <source>
        <dbReference type="Proteomes" id="UP001165085"/>
    </source>
</evidence>
<feature type="transmembrane region" description="Helical" evidence="2">
    <location>
        <begin position="329"/>
        <end position="349"/>
    </location>
</feature>
<evidence type="ECO:0000256" key="2">
    <source>
        <dbReference type="SAM" id="Phobius"/>
    </source>
</evidence>
<keyword evidence="4" id="KW-1185">Reference proteome</keyword>
<feature type="region of interest" description="Disordered" evidence="1">
    <location>
        <begin position="365"/>
        <end position="403"/>
    </location>
</feature>
<gene>
    <name evidence="3" type="ORF">TrST_g5160</name>
</gene>
<dbReference type="Proteomes" id="UP001165085">
    <property type="component" value="Unassembled WGS sequence"/>
</dbReference>
<protein>
    <submittedName>
        <fullName evidence="3">Uncharacterized protein</fullName>
    </submittedName>
</protein>
<name>A0A9W6ZRR7_9STRA</name>
<proteinExistence type="predicted"/>
<evidence type="ECO:0000313" key="3">
    <source>
        <dbReference type="EMBL" id="GMH55943.1"/>
    </source>
</evidence>
<dbReference type="OrthoDB" id="192268at2759"/>
<keyword evidence="2" id="KW-0472">Membrane</keyword>
<organism evidence="3 4">
    <name type="scientific">Triparma strigata</name>
    <dbReference type="NCBI Taxonomy" id="1606541"/>
    <lineage>
        <taxon>Eukaryota</taxon>
        <taxon>Sar</taxon>
        <taxon>Stramenopiles</taxon>
        <taxon>Ochrophyta</taxon>
        <taxon>Bolidophyceae</taxon>
        <taxon>Parmales</taxon>
        <taxon>Triparmaceae</taxon>
        <taxon>Triparma</taxon>
    </lineage>
</organism>
<sequence length="403" mass="44527">MKNFTKWSRIFGSWTANAEYEVKIPLYGNVKASVYVSQYLSFDSMGNYARDLCSPPCNITGNEICLMSDWDKTGGKPPLETNAFYCQNSTDENAMVQGADANLYFYFGVNFDAAGDVTDLDTGGWVGPYSLLLPDDDDDPMTTEKTTKIRYVNSPATKYLQRPLDYTLTTSTSDFPRLFGELAVNNTISKQAGDISDPFAENRNTCDNGDAKPILPLVDFRIDENDDIQIDFTFHLFVYPASESLRATFEQWASDPTKPVSGPYCWNGDPTQGFTFDLDYDSSNPNNLLNFNAGCVDDLPCVPDNLKGISYGETAEIHNSQTSTLDLSLILYLIVACVLLSLSSVYMGCRLSRMKNELKIAKLGGSGDDEENDLSTRLVDHAEGVTPSSSDLGSYDRLTDGPE</sequence>
<accession>A0A9W6ZRR7</accession>
<keyword evidence="2" id="KW-0812">Transmembrane</keyword>
<dbReference type="EMBL" id="BRXY01000037">
    <property type="protein sequence ID" value="GMH55943.1"/>
    <property type="molecule type" value="Genomic_DNA"/>
</dbReference>